<reference evidence="2 3" key="1">
    <citation type="submission" date="2018-09" db="EMBL/GenBank/DDBJ databases">
        <title>Arachidicoccus sp. nov., a bacterium isolated from soil.</title>
        <authorList>
            <person name="Weon H.-Y."/>
            <person name="Kwon S.-W."/>
            <person name="Lee S.A."/>
        </authorList>
    </citation>
    <scope>NUCLEOTIDE SEQUENCE [LARGE SCALE GENOMIC DNA]</scope>
    <source>
        <strain evidence="2 3">KIS59-12</strain>
    </source>
</reference>
<dbReference type="Proteomes" id="UP000266118">
    <property type="component" value="Chromosome"/>
</dbReference>
<evidence type="ECO:0000313" key="2">
    <source>
        <dbReference type="EMBL" id="AYD48686.1"/>
    </source>
</evidence>
<proteinExistence type="predicted"/>
<dbReference type="AlphaFoldDB" id="A0A386HT44"/>
<dbReference type="Gene3D" id="3.20.20.370">
    <property type="entry name" value="Glycoside hydrolase/deacetylase"/>
    <property type="match status" value="1"/>
</dbReference>
<gene>
    <name evidence="2" type="ORF">D6B99_14390</name>
</gene>
<dbReference type="RefSeq" id="WP_119989673.1">
    <property type="nucleotide sequence ID" value="NZ_CP032489.1"/>
</dbReference>
<dbReference type="GO" id="GO:0016810">
    <property type="term" value="F:hydrolase activity, acting on carbon-nitrogen (but not peptide) bonds"/>
    <property type="evidence" value="ECO:0007669"/>
    <property type="project" value="InterPro"/>
</dbReference>
<dbReference type="PROSITE" id="PS51677">
    <property type="entry name" value="NODB"/>
    <property type="match status" value="1"/>
</dbReference>
<evidence type="ECO:0000313" key="3">
    <source>
        <dbReference type="Proteomes" id="UP000266118"/>
    </source>
</evidence>
<dbReference type="KEGG" id="ark:D6B99_14390"/>
<dbReference type="InterPro" id="IPR011330">
    <property type="entry name" value="Glyco_hydro/deAcase_b/a-brl"/>
</dbReference>
<name>A0A386HT44_9BACT</name>
<dbReference type="SUPFAM" id="SSF88713">
    <property type="entry name" value="Glycoside hydrolase/deacetylase"/>
    <property type="match status" value="1"/>
</dbReference>
<feature type="domain" description="NodB homology" evidence="1">
    <location>
        <begin position="55"/>
        <end position="264"/>
    </location>
</feature>
<evidence type="ECO:0000259" key="1">
    <source>
        <dbReference type="PROSITE" id="PS51677"/>
    </source>
</evidence>
<sequence>MAITKIFAGVICSVALLASVVGCKSKDKKDQKVEKDTTTMVAKPGTPIKLNPNKKYIYLTWDDGPQPPGTFNCERIFKEQGVKATFFMVGMNAFSPSRMRIVDTIRNSYPQFLLGNHSHSHGFQDHYKTFYQHPDSAMQDMYTAEKELNVQVKIVRLPGMNAWVENGKIQAPQSSREVCKRLGTAGYSAIGWDVEWRFGRHSIPVQGAQEMANEVAQKFADGTTYAQNALVILAHDRMFKEPQYADSLTKFITLLKQDTSYVFETVDHYPLVQQGHP</sequence>
<dbReference type="PROSITE" id="PS51257">
    <property type="entry name" value="PROKAR_LIPOPROTEIN"/>
    <property type="match status" value="1"/>
</dbReference>
<organism evidence="2 3">
    <name type="scientific">Arachidicoccus soli</name>
    <dbReference type="NCBI Taxonomy" id="2341117"/>
    <lineage>
        <taxon>Bacteria</taxon>
        <taxon>Pseudomonadati</taxon>
        <taxon>Bacteroidota</taxon>
        <taxon>Chitinophagia</taxon>
        <taxon>Chitinophagales</taxon>
        <taxon>Chitinophagaceae</taxon>
        <taxon>Arachidicoccus</taxon>
    </lineage>
</organism>
<dbReference type="InterPro" id="IPR002509">
    <property type="entry name" value="NODB_dom"/>
</dbReference>
<accession>A0A386HT44</accession>
<dbReference type="EMBL" id="CP032489">
    <property type="protein sequence ID" value="AYD48686.1"/>
    <property type="molecule type" value="Genomic_DNA"/>
</dbReference>
<dbReference type="GO" id="GO:0005975">
    <property type="term" value="P:carbohydrate metabolic process"/>
    <property type="evidence" value="ECO:0007669"/>
    <property type="project" value="InterPro"/>
</dbReference>
<dbReference type="OrthoDB" id="9812065at2"/>
<dbReference type="InterPro" id="IPR050248">
    <property type="entry name" value="Polysacc_deacetylase_ArnD"/>
</dbReference>
<protein>
    <recommendedName>
        <fullName evidence="1">NodB homology domain-containing protein</fullName>
    </recommendedName>
</protein>
<dbReference type="Pfam" id="PF01522">
    <property type="entry name" value="Polysacc_deac_1"/>
    <property type="match status" value="1"/>
</dbReference>
<dbReference type="PANTHER" id="PTHR10587">
    <property type="entry name" value="GLYCOSYL TRANSFERASE-RELATED"/>
    <property type="match status" value="1"/>
</dbReference>
<keyword evidence="3" id="KW-1185">Reference proteome</keyword>